<protein>
    <recommendedName>
        <fullName evidence="1">DUF1543 domain-containing protein</fullName>
    </recommendedName>
</protein>
<dbReference type="Pfam" id="PF07566">
    <property type="entry name" value="DUF1543"/>
    <property type="match status" value="1"/>
</dbReference>
<evidence type="ECO:0000313" key="2">
    <source>
        <dbReference type="EMBL" id="GLB53873.1"/>
    </source>
</evidence>
<accession>A0A9W6EWX0</accession>
<name>A0A9W6EWX0_9FLAO</name>
<dbReference type="Proteomes" id="UP001143545">
    <property type="component" value="Unassembled WGS sequence"/>
</dbReference>
<dbReference type="InterPro" id="IPR011440">
    <property type="entry name" value="DUF1543"/>
</dbReference>
<sequence length="182" mass="21028">MNLFMVLLGCTPEGRYTEQHDIFFGIAEELKDLIDDFNEFWPEAKGKLHIDVWRKVEYVDGYKVSIQPKTGGTKEKQLFFLNLGGYKPGDFEEYHYKTLCLGTTQAEAIKKAKKTSFYKHCGFEGANSHIDDKYGIDVDDVYNVEDILAPKFKTQFELTFTVDENCKEDNFNIGYLKLSTLK</sequence>
<proteinExistence type="predicted"/>
<organism evidence="2 3">
    <name type="scientific">Neptunitalea chrysea</name>
    <dbReference type="NCBI Taxonomy" id="1647581"/>
    <lineage>
        <taxon>Bacteria</taxon>
        <taxon>Pseudomonadati</taxon>
        <taxon>Bacteroidota</taxon>
        <taxon>Flavobacteriia</taxon>
        <taxon>Flavobacteriales</taxon>
        <taxon>Flavobacteriaceae</taxon>
        <taxon>Neptunitalea</taxon>
    </lineage>
</organism>
<dbReference type="EMBL" id="BRVP01000026">
    <property type="protein sequence ID" value="GLB53873.1"/>
    <property type="molecule type" value="Genomic_DNA"/>
</dbReference>
<dbReference type="Gene3D" id="3.10.20.10">
    <property type="match status" value="2"/>
</dbReference>
<comment type="caution">
    <text evidence="2">The sequence shown here is derived from an EMBL/GenBank/DDBJ whole genome shotgun (WGS) entry which is preliminary data.</text>
</comment>
<keyword evidence="3" id="KW-1185">Reference proteome</keyword>
<reference evidence="2" key="1">
    <citation type="submission" date="2022-07" db="EMBL/GenBank/DDBJ databases">
        <title>Taxonomy of Novel Oxalotrophic and Methylotrophic Bacteria.</title>
        <authorList>
            <person name="Sahin N."/>
            <person name="Tani A."/>
        </authorList>
    </citation>
    <scope>NUCLEOTIDE SEQUENCE</scope>
    <source>
        <strain evidence="2">AM327</strain>
    </source>
</reference>
<feature type="domain" description="DUF1543" evidence="1">
    <location>
        <begin position="17"/>
        <end position="65"/>
    </location>
</feature>
<gene>
    <name evidence="2" type="ORF">NBRC110019_29140</name>
</gene>
<dbReference type="AlphaFoldDB" id="A0A9W6EWX0"/>
<dbReference type="RefSeq" id="WP_281756143.1">
    <property type="nucleotide sequence ID" value="NZ_BRVP01000026.1"/>
</dbReference>
<evidence type="ECO:0000313" key="3">
    <source>
        <dbReference type="Proteomes" id="UP001143545"/>
    </source>
</evidence>
<evidence type="ECO:0000259" key="1">
    <source>
        <dbReference type="Pfam" id="PF07566"/>
    </source>
</evidence>